<dbReference type="InterPro" id="IPR006260">
    <property type="entry name" value="TonB/TolA_C"/>
</dbReference>
<organism evidence="7 8">
    <name type="scientific">Candidatus Dechloromonas phosphorivorans</name>
    <dbReference type="NCBI Taxonomy" id="2899244"/>
    <lineage>
        <taxon>Bacteria</taxon>
        <taxon>Pseudomonadati</taxon>
        <taxon>Pseudomonadota</taxon>
        <taxon>Betaproteobacteria</taxon>
        <taxon>Rhodocyclales</taxon>
        <taxon>Azonexaceae</taxon>
        <taxon>Dechloromonas</taxon>
    </lineage>
</organism>
<gene>
    <name evidence="7" type="ORF">IPJ38_01590</name>
</gene>
<dbReference type="Proteomes" id="UP000739411">
    <property type="component" value="Unassembled WGS sequence"/>
</dbReference>
<evidence type="ECO:0000259" key="6">
    <source>
        <dbReference type="PROSITE" id="PS52015"/>
    </source>
</evidence>
<dbReference type="Pfam" id="PF03544">
    <property type="entry name" value="TonB_C"/>
    <property type="match status" value="1"/>
</dbReference>
<dbReference type="PROSITE" id="PS52015">
    <property type="entry name" value="TONB_CTD"/>
    <property type="match status" value="1"/>
</dbReference>
<dbReference type="GO" id="GO:0016020">
    <property type="term" value="C:membrane"/>
    <property type="evidence" value="ECO:0007669"/>
    <property type="project" value="UniProtKB-SubCell"/>
</dbReference>
<feature type="domain" description="TonB C-terminal" evidence="6">
    <location>
        <begin position="129"/>
        <end position="226"/>
    </location>
</feature>
<keyword evidence="4" id="KW-0472">Membrane</keyword>
<feature type="compositionally biased region" description="Low complexity" evidence="5">
    <location>
        <begin position="97"/>
        <end position="107"/>
    </location>
</feature>
<comment type="caution">
    <text evidence="7">The sequence shown here is derived from an EMBL/GenBank/DDBJ whole genome shotgun (WGS) entry which is preliminary data.</text>
</comment>
<name>A0A935N1R9_9RHOO</name>
<keyword evidence="2" id="KW-0812">Transmembrane</keyword>
<dbReference type="InterPro" id="IPR037682">
    <property type="entry name" value="TonB_C"/>
</dbReference>
<dbReference type="SUPFAM" id="SSF74653">
    <property type="entry name" value="TolA/TonB C-terminal domain"/>
    <property type="match status" value="1"/>
</dbReference>
<evidence type="ECO:0000256" key="1">
    <source>
        <dbReference type="ARBA" id="ARBA00004167"/>
    </source>
</evidence>
<feature type="region of interest" description="Disordered" evidence="5">
    <location>
        <begin position="97"/>
        <end position="117"/>
    </location>
</feature>
<dbReference type="GO" id="GO:0055085">
    <property type="term" value="P:transmembrane transport"/>
    <property type="evidence" value="ECO:0007669"/>
    <property type="project" value="InterPro"/>
</dbReference>
<dbReference type="AlphaFoldDB" id="A0A935N1R9"/>
<proteinExistence type="predicted"/>
<evidence type="ECO:0000256" key="2">
    <source>
        <dbReference type="ARBA" id="ARBA00022692"/>
    </source>
</evidence>
<dbReference type="NCBIfam" id="TIGR01352">
    <property type="entry name" value="tonB_Cterm"/>
    <property type="match status" value="1"/>
</dbReference>
<evidence type="ECO:0000256" key="3">
    <source>
        <dbReference type="ARBA" id="ARBA00022989"/>
    </source>
</evidence>
<sequence length="234" mass="24947">MFRWVALSLTLHALVLLIFSDFLPSTVTSSPQGQSAAIEALLQQKQEVQPARSVDMPGEVKPSLAIPRIATPLPKASGPAIEKAGLVMPESAASAASPSLATNTTSSEAQIGEAHAKPVEAISQDGLREYRLNLSREARRYKRYPAFARQRGLEGVVVIVVSTSAGLPVPQVSLSRSSGQDILDQQALEMLVLAVRAARLPDSLRGEISRLICQSIFHSKNNLVLNQMGGSSAS</sequence>
<evidence type="ECO:0000256" key="5">
    <source>
        <dbReference type="SAM" id="MobiDB-lite"/>
    </source>
</evidence>
<dbReference type="EMBL" id="JADJMS010000005">
    <property type="protein sequence ID" value="MBK7413990.1"/>
    <property type="molecule type" value="Genomic_DNA"/>
</dbReference>
<dbReference type="Gene3D" id="3.30.1150.10">
    <property type="match status" value="1"/>
</dbReference>
<evidence type="ECO:0000256" key="4">
    <source>
        <dbReference type="ARBA" id="ARBA00023136"/>
    </source>
</evidence>
<protein>
    <submittedName>
        <fullName evidence="7">TonB family protein</fullName>
    </submittedName>
</protein>
<comment type="subcellular location">
    <subcellularLocation>
        <location evidence="1">Membrane</location>
        <topology evidence="1">Single-pass membrane protein</topology>
    </subcellularLocation>
</comment>
<accession>A0A935N1R9</accession>
<evidence type="ECO:0000313" key="7">
    <source>
        <dbReference type="EMBL" id="MBK7413990.1"/>
    </source>
</evidence>
<reference evidence="7 8" key="1">
    <citation type="submission" date="2020-10" db="EMBL/GenBank/DDBJ databases">
        <title>Connecting structure to function with the recovery of over 1000 high-quality activated sludge metagenome-assembled genomes encoding full-length rRNA genes using long-read sequencing.</title>
        <authorList>
            <person name="Singleton C.M."/>
            <person name="Petriglieri F."/>
            <person name="Kristensen J.M."/>
            <person name="Kirkegaard R.H."/>
            <person name="Michaelsen T.Y."/>
            <person name="Andersen M.H."/>
            <person name="Karst S.M."/>
            <person name="Dueholm M.S."/>
            <person name="Nielsen P.H."/>
            <person name="Albertsen M."/>
        </authorList>
    </citation>
    <scope>NUCLEOTIDE SEQUENCE [LARGE SCALE GENOMIC DNA]</scope>
    <source>
        <strain evidence="7">EsbW_18-Q3-R4-48_BATAC.463</strain>
    </source>
</reference>
<keyword evidence="3" id="KW-1133">Transmembrane helix</keyword>
<evidence type="ECO:0000313" key="8">
    <source>
        <dbReference type="Proteomes" id="UP000739411"/>
    </source>
</evidence>